<accession>A0A2M8L465</accession>
<dbReference type="EMBL" id="PFEK01000015">
    <property type="protein sequence ID" value="PJE67713.1"/>
    <property type="molecule type" value="Genomic_DNA"/>
</dbReference>
<gene>
    <name evidence="1" type="ORF">COU95_00890</name>
</gene>
<dbReference type="Proteomes" id="UP000231474">
    <property type="component" value="Unassembled WGS sequence"/>
</dbReference>
<sequence length="82" mass="9435">MLEINRTKFYEEVRKMFEKDNSSEIETLLIPALEMREAAGRLKKILGINAELNFDPRTGQKLGNAWEQLEALIGLLEDVMNP</sequence>
<dbReference type="AlphaFoldDB" id="A0A2M8L465"/>
<proteinExistence type="predicted"/>
<name>A0A2M8L465_9BACT</name>
<evidence type="ECO:0000313" key="2">
    <source>
        <dbReference type="Proteomes" id="UP000231474"/>
    </source>
</evidence>
<evidence type="ECO:0000313" key="1">
    <source>
        <dbReference type="EMBL" id="PJE67713.1"/>
    </source>
</evidence>
<reference evidence="2" key="1">
    <citation type="submission" date="2017-09" db="EMBL/GenBank/DDBJ databases">
        <title>Depth-based differentiation of microbial function through sediment-hosted aquifers and enrichment of novel symbionts in the deep terrestrial subsurface.</title>
        <authorList>
            <person name="Probst A.J."/>
            <person name="Ladd B."/>
            <person name="Jarett J.K."/>
            <person name="Geller-Mcgrath D.E."/>
            <person name="Sieber C.M.K."/>
            <person name="Emerson J.B."/>
            <person name="Anantharaman K."/>
            <person name="Thomas B.C."/>
            <person name="Malmstrom R."/>
            <person name="Stieglmeier M."/>
            <person name="Klingl A."/>
            <person name="Woyke T."/>
            <person name="Ryan C.M."/>
            <person name="Banfield J.F."/>
        </authorList>
    </citation>
    <scope>NUCLEOTIDE SEQUENCE [LARGE SCALE GENOMIC DNA]</scope>
</reference>
<organism evidence="1 2">
    <name type="scientific">Candidatus Shapirobacteria bacterium CG10_big_fil_rev_8_21_14_0_10_40_9</name>
    <dbReference type="NCBI Taxonomy" id="1974888"/>
    <lineage>
        <taxon>Bacteria</taxon>
        <taxon>Candidatus Shapironibacteriota</taxon>
    </lineage>
</organism>
<comment type="caution">
    <text evidence="1">The sequence shown here is derived from an EMBL/GenBank/DDBJ whole genome shotgun (WGS) entry which is preliminary data.</text>
</comment>
<protein>
    <submittedName>
        <fullName evidence="1">Uncharacterized protein</fullName>
    </submittedName>
</protein>